<evidence type="ECO:0000313" key="1">
    <source>
        <dbReference type="EMBL" id="ADV67980.1"/>
    </source>
</evidence>
<gene>
    <name evidence="1" type="ordered locus">Deima_2342</name>
</gene>
<accession>E8UA91</accession>
<reference evidence="1 2" key="1">
    <citation type="journal article" date="2011" name="Stand. Genomic Sci.">
        <title>Complete genome sequence of Deinococcus maricopensis type strain (LB-34).</title>
        <authorList>
            <person name="Pukall R."/>
            <person name="Zeytun A."/>
            <person name="Lucas S."/>
            <person name="Lapidus A."/>
            <person name="Hammon N."/>
            <person name="Deshpande S."/>
            <person name="Nolan M."/>
            <person name="Cheng J.F."/>
            <person name="Pitluck S."/>
            <person name="Liolios K."/>
            <person name="Pagani I."/>
            <person name="Mikhailova N."/>
            <person name="Ivanova N."/>
            <person name="Mavromatis K."/>
            <person name="Pati A."/>
            <person name="Tapia R."/>
            <person name="Han C."/>
            <person name="Goodwin L."/>
            <person name="Chen A."/>
            <person name="Palaniappan K."/>
            <person name="Land M."/>
            <person name="Hauser L."/>
            <person name="Chang Y.J."/>
            <person name="Jeffries C.D."/>
            <person name="Brambilla E.M."/>
            <person name="Rohde M."/>
            <person name="Goker M."/>
            <person name="Detter J.C."/>
            <person name="Woyke T."/>
            <person name="Bristow J."/>
            <person name="Eisen J.A."/>
            <person name="Markowitz V."/>
            <person name="Hugenholtz P."/>
            <person name="Kyrpides N.C."/>
            <person name="Klenk H.P."/>
        </authorList>
    </citation>
    <scope>NUCLEOTIDE SEQUENCE [LARGE SCALE GENOMIC DNA]</scope>
    <source>
        <strain evidence="2">DSM 21211 / LMG 22137 / NRRL B-23946 / LB-34</strain>
    </source>
</reference>
<dbReference type="Proteomes" id="UP000008635">
    <property type="component" value="Chromosome"/>
</dbReference>
<dbReference type="STRING" id="709986.Deima_2342"/>
<proteinExistence type="predicted"/>
<dbReference type="KEGG" id="dmr:Deima_2342"/>
<dbReference type="EMBL" id="CP002454">
    <property type="protein sequence ID" value="ADV67980.1"/>
    <property type="molecule type" value="Genomic_DNA"/>
</dbReference>
<organism evidence="1 2">
    <name type="scientific">Deinococcus maricopensis (strain DSM 21211 / LMG 22137 / NRRL B-23946 / LB-34)</name>
    <dbReference type="NCBI Taxonomy" id="709986"/>
    <lineage>
        <taxon>Bacteria</taxon>
        <taxon>Thermotogati</taxon>
        <taxon>Deinococcota</taxon>
        <taxon>Deinococci</taxon>
        <taxon>Deinococcales</taxon>
        <taxon>Deinococcaceae</taxon>
        <taxon>Deinococcus</taxon>
    </lineage>
</organism>
<dbReference type="HOGENOM" id="CLU_2435921_0_0_0"/>
<evidence type="ECO:0000313" key="2">
    <source>
        <dbReference type="Proteomes" id="UP000008635"/>
    </source>
</evidence>
<dbReference type="AlphaFoldDB" id="E8UA91"/>
<reference evidence="2" key="2">
    <citation type="submission" date="2011-01" db="EMBL/GenBank/DDBJ databases">
        <title>The complete genome of Deinococcus maricopensis DSM 21211.</title>
        <authorList>
            <consortium name="US DOE Joint Genome Institute (JGI-PGF)"/>
            <person name="Lucas S."/>
            <person name="Copeland A."/>
            <person name="Lapidus A."/>
            <person name="Goodwin L."/>
            <person name="Pitluck S."/>
            <person name="Kyrpides N."/>
            <person name="Mavromatis K."/>
            <person name="Pagani I."/>
            <person name="Ivanova N."/>
            <person name="Ovchinnikova G."/>
            <person name="Zeytun A."/>
            <person name="Detter J.C."/>
            <person name="Han C."/>
            <person name="Land M."/>
            <person name="Hauser L."/>
            <person name="Markowitz V."/>
            <person name="Cheng J.-F."/>
            <person name="Hugenholtz P."/>
            <person name="Woyke T."/>
            <person name="Wu D."/>
            <person name="Pukall R."/>
            <person name="Gehrich-Schroeter G."/>
            <person name="Brambilla E."/>
            <person name="Klenk H.-P."/>
            <person name="Eisen J.A."/>
        </authorList>
    </citation>
    <scope>NUCLEOTIDE SEQUENCE [LARGE SCALE GENOMIC DNA]</scope>
    <source>
        <strain evidence="2">DSM 21211 / LMG 22137 / NRRL B-23946 / LB-34</strain>
    </source>
</reference>
<sequence>MPTLTDAQARVLQALQDGAALTMHARGDRGPYYTLNGRRLSMPLVKSLEANRWIEREGAGRGAASAYQLTAEGESALQAWAAPTPPTH</sequence>
<dbReference type="OrthoDB" id="71250at2"/>
<protein>
    <submittedName>
        <fullName evidence="1">Uncharacterized protein</fullName>
    </submittedName>
</protein>
<name>E8UA91_DEIML</name>
<keyword evidence="2" id="KW-1185">Reference proteome</keyword>
<dbReference type="RefSeq" id="WP_013557485.1">
    <property type="nucleotide sequence ID" value="NC_014958.1"/>
</dbReference>